<comment type="caution">
    <text evidence="2">The sequence shown here is derived from an EMBL/GenBank/DDBJ whole genome shotgun (WGS) entry which is preliminary data.</text>
</comment>
<evidence type="ECO:0000256" key="1">
    <source>
        <dbReference type="SAM" id="MobiDB-lite"/>
    </source>
</evidence>
<keyword evidence="3" id="KW-1185">Reference proteome</keyword>
<sequence length="622" mass="70028">MDNFASLQISEVTDQTILSGLGSQGLDLSIGTVNYREPNAASTAVNHERLREDYLQSCLEQEIDYFKCPEKFFLEQCPSSEKLNLKEATPSSNVPDEFIDLKEVTHALSKDPSLTHENIVMGSISNDSSNSNLFPGSSILNLSKLVSFSDIEEIDLKKETTQLLGLPSYLIGDQNKTEKDSQITTDDGDEEEISKPWGNESSFGLEWKILTPVWEAPCKEKNFSEFSLPFGSAINESRKNPFDQEEMKQKDEFNSFEFHKLDSRELSLDEEKALKQDSFYIGNSFTYASNKSEFSGINNPDDISLKSNFWNMVSDETNPKEKINIEDIFKAKSTKSSFGFDLSDKISFYLENELEKPLEMPVSSSSSTNSFTTQVSSNPLNSAFPDQKQFLNFKSDSGSEAKTVPSILGNNQQDSSLNLDTIREMIGKISSVNDPQDLIKKLSQPYRDDTSAKESFLEESTGELMEIKKYKERLSRIIFKDDPQPQTSYSHFSKVNKVNVKNIDIPVSSFNKLDEANKNMTDHCKQMSHKEHHVVDAMHRGNSYQLSASSGWSMDDQKNSIALIKESDVNKNSPFIGSKIENCKQGNVVSTFALTGIRKDIEYQFKNPTSELLAVSLKQVDV</sequence>
<feature type="region of interest" description="Disordered" evidence="1">
    <location>
        <begin position="360"/>
        <end position="382"/>
    </location>
</feature>
<feature type="region of interest" description="Disordered" evidence="1">
    <location>
        <begin position="177"/>
        <end position="199"/>
    </location>
</feature>
<gene>
    <name evidence="2" type="ORF">Anas_08324</name>
</gene>
<name>A0A5N5SQ70_9CRUS</name>
<evidence type="ECO:0000313" key="2">
    <source>
        <dbReference type="EMBL" id="KAB7496127.1"/>
    </source>
</evidence>
<organism evidence="2 3">
    <name type="scientific">Armadillidium nasatum</name>
    <dbReference type="NCBI Taxonomy" id="96803"/>
    <lineage>
        <taxon>Eukaryota</taxon>
        <taxon>Metazoa</taxon>
        <taxon>Ecdysozoa</taxon>
        <taxon>Arthropoda</taxon>
        <taxon>Crustacea</taxon>
        <taxon>Multicrustacea</taxon>
        <taxon>Malacostraca</taxon>
        <taxon>Eumalacostraca</taxon>
        <taxon>Peracarida</taxon>
        <taxon>Isopoda</taxon>
        <taxon>Oniscidea</taxon>
        <taxon>Crinocheta</taxon>
        <taxon>Armadillidiidae</taxon>
        <taxon>Armadillidium</taxon>
    </lineage>
</organism>
<dbReference type="AlphaFoldDB" id="A0A5N5SQ70"/>
<dbReference type="Proteomes" id="UP000326759">
    <property type="component" value="Unassembled WGS sequence"/>
</dbReference>
<feature type="non-terminal residue" evidence="2">
    <location>
        <position position="622"/>
    </location>
</feature>
<dbReference type="EMBL" id="SEYY01021723">
    <property type="protein sequence ID" value="KAB7496127.1"/>
    <property type="molecule type" value="Genomic_DNA"/>
</dbReference>
<reference evidence="2 3" key="1">
    <citation type="journal article" date="2019" name="PLoS Biol.">
        <title>Sex chromosomes control vertical transmission of feminizing Wolbachia symbionts in an isopod.</title>
        <authorList>
            <person name="Becking T."/>
            <person name="Chebbi M.A."/>
            <person name="Giraud I."/>
            <person name="Moumen B."/>
            <person name="Laverre T."/>
            <person name="Caubet Y."/>
            <person name="Peccoud J."/>
            <person name="Gilbert C."/>
            <person name="Cordaux R."/>
        </authorList>
    </citation>
    <scope>NUCLEOTIDE SEQUENCE [LARGE SCALE GENOMIC DNA]</scope>
    <source>
        <strain evidence="2">ANa2</strain>
        <tissue evidence="2">Whole body excluding digestive tract and cuticle</tissue>
    </source>
</reference>
<protein>
    <submittedName>
        <fullName evidence="2">Uncharacterized protein</fullName>
    </submittedName>
</protein>
<proteinExistence type="predicted"/>
<accession>A0A5N5SQ70</accession>
<evidence type="ECO:0000313" key="3">
    <source>
        <dbReference type="Proteomes" id="UP000326759"/>
    </source>
</evidence>
<feature type="compositionally biased region" description="Low complexity" evidence="1">
    <location>
        <begin position="363"/>
        <end position="377"/>
    </location>
</feature>